<gene>
    <name evidence="1" type="ORF">S12H4_14441</name>
</gene>
<sequence length="49" mass="5543">KKKAGLSFGGSYKIVISGRASHFLRARLGWTYYLEPVMMTIPSILKLQK</sequence>
<proteinExistence type="predicted"/>
<reference evidence="1" key="1">
    <citation type="journal article" date="2014" name="Front. Microbiol.">
        <title>High frequency of phylogenetically diverse reductive dehalogenase-homologous genes in deep subseafloor sedimentary metagenomes.</title>
        <authorList>
            <person name="Kawai M."/>
            <person name="Futagami T."/>
            <person name="Toyoda A."/>
            <person name="Takaki Y."/>
            <person name="Nishi S."/>
            <person name="Hori S."/>
            <person name="Arai W."/>
            <person name="Tsubouchi T."/>
            <person name="Morono Y."/>
            <person name="Uchiyama I."/>
            <person name="Ito T."/>
            <person name="Fujiyama A."/>
            <person name="Inagaki F."/>
            <person name="Takami H."/>
        </authorList>
    </citation>
    <scope>NUCLEOTIDE SEQUENCE</scope>
    <source>
        <strain evidence="1">Expedition CK06-06</strain>
    </source>
</reference>
<comment type="caution">
    <text evidence="1">The sequence shown here is derived from an EMBL/GenBank/DDBJ whole genome shotgun (WGS) entry which is preliminary data.</text>
</comment>
<protein>
    <submittedName>
        <fullName evidence="1">Uncharacterized protein</fullName>
    </submittedName>
</protein>
<accession>X1T372</accession>
<dbReference type="EMBL" id="BARW01006886">
    <property type="protein sequence ID" value="GAI82050.1"/>
    <property type="molecule type" value="Genomic_DNA"/>
</dbReference>
<feature type="non-terminal residue" evidence="1">
    <location>
        <position position="1"/>
    </location>
</feature>
<evidence type="ECO:0000313" key="1">
    <source>
        <dbReference type="EMBL" id="GAI82050.1"/>
    </source>
</evidence>
<name>X1T372_9ZZZZ</name>
<organism evidence="1">
    <name type="scientific">marine sediment metagenome</name>
    <dbReference type="NCBI Taxonomy" id="412755"/>
    <lineage>
        <taxon>unclassified sequences</taxon>
        <taxon>metagenomes</taxon>
        <taxon>ecological metagenomes</taxon>
    </lineage>
</organism>
<dbReference type="AlphaFoldDB" id="X1T372"/>